<proteinExistence type="predicted"/>
<dbReference type="InterPro" id="IPR036047">
    <property type="entry name" value="F-box-like_dom_sf"/>
</dbReference>
<name>A0A9N8ZNR3_FUNMO</name>
<dbReference type="EMBL" id="CAJVPP010000662">
    <property type="protein sequence ID" value="CAG8501830.1"/>
    <property type="molecule type" value="Genomic_DNA"/>
</dbReference>
<dbReference type="Proteomes" id="UP000789375">
    <property type="component" value="Unassembled WGS sequence"/>
</dbReference>
<organism evidence="2 3">
    <name type="scientific">Funneliformis mosseae</name>
    <name type="common">Endomycorrhizal fungus</name>
    <name type="synonym">Glomus mosseae</name>
    <dbReference type="NCBI Taxonomy" id="27381"/>
    <lineage>
        <taxon>Eukaryota</taxon>
        <taxon>Fungi</taxon>
        <taxon>Fungi incertae sedis</taxon>
        <taxon>Mucoromycota</taxon>
        <taxon>Glomeromycotina</taxon>
        <taxon>Glomeromycetes</taxon>
        <taxon>Glomerales</taxon>
        <taxon>Glomeraceae</taxon>
        <taxon>Funneliformis</taxon>
    </lineage>
</organism>
<evidence type="ECO:0000313" key="3">
    <source>
        <dbReference type="Proteomes" id="UP000789375"/>
    </source>
</evidence>
<dbReference type="PROSITE" id="PS50181">
    <property type="entry name" value="FBOX"/>
    <property type="match status" value="1"/>
</dbReference>
<dbReference type="InterPro" id="IPR001810">
    <property type="entry name" value="F-box_dom"/>
</dbReference>
<feature type="domain" description="F-box" evidence="1">
    <location>
        <begin position="17"/>
        <end position="65"/>
    </location>
</feature>
<dbReference type="Gene3D" id="1.20.1280.50">
    <property type="match status" value="1"/>
</dbReference>
<dbReference type="Pfam" id="PF12937">
    <property type="entry name" value="F-box-like"/>
    <property type="match status" value="1"/>
</dbReference>
<sequence>MQKIIRSVKRWRSKHHVDVFTNIPHEIVLIIIKHLDYNAHDIAALSRVNRKLRYHTKDNFLWYKLCLLYFPDHLSNKSNESKFGQTKDWMKIFRKLYWKNHTIVFAENIEAKELVSCGWFPKFGQFSDIKTDHAHLKIVRAIQESFEMDVKFESISPGIYEVVWEMNIYNLQKAQKFQFVTKIFHKNYDLKEYSHNPPPEAFKKISDKGWFKYRAPKRIIIDKDQIISTKFIGHAKMCFSNPQEWPAPMALYCVYLKRYKNDIDYNKVQRKGFINRLLRR</sequence>
<evidence type="ECO:0000259" key="1">
    <source>
        <dbReference type="PROSITE" id="PS50181"/>
    </source>
</evidence>
<dbReference type="SUPFAM" id="SSF81383">
    <property type="entry name" value="F-box domain"/>
    <property type="match status" value="1"/>
</dbReference>
<reference evidence="2" key="1">
    <citation type="submission" date="2021-06" db="EMBL/GenBank/DDBJ databases">
        <authorList>
            <person name="Kallberg Y."/>
            <person name="Tangrot J."/>
            <person name="Rosling A."/>
        </authorList>
    </citation>
    <scope>NUCLEOTIDE SEQUENCE</scope>
    <source>
        <strain evidence="2">87-6 pot B 2015</strain>
    </source>
</reference>
<comment type="caution">
    <text evidence="2">The sequence shown here is derived from an EMBL/GenBank/DDBJ whole genome shotgun (WGS) entry which is preliminary data.</text>
</comment>
<gene>
    <name evidence="2" type="ORF">FMOSSE_LOCUS4078</name>
</gene>
<evidence type="ECO:0000313" key="2">
    <source>
        <dbReference type="EMBL" id="CAG8501830.1"/>
    </source>
</evidence>
<keyword evidence="3" id="KW-1185">Reference proteome</keyword>
<dbReference type="AlphaFoldDB" id="A0A9N8ZNR3"/>
<accession>A0A9N8ZNR3</accession>
<protein>
    <submittedName>
        <fullName evidence="2">8086_t:CDS:1</fullName>
    </submittedName>
</protein>